<dbReference type="HOGENOM" id="CLU_046737_12_0_1"/>
<dbReference type="PANTHER" id="PTHR11527">
    <property type="entry name" value="HEAT-SHOCK PROTEIN 20 FAMILY MEMBER"/>
    <property type="match status" value="1"/>
</dbReference>
<protein>
    <recommendedName>
        <fullName evidence="5">SHSP domain-containing protein</fullName>
    </recommendedName>
</protein>
<dbReference type="CDD" id="cd06464">
    <property type="entry name" value="ACD_sHsps-like"/>
    <property type="match status" value="1"/>
</dbReference>
<evidence type="ECO:0000256" key="1">
    <source>
        <dbReference type="ARBA" id="ARBA00023016"/>
    </source>
</evidence>
<gene>
    <name evidence="6" type="ORF">FIBRA_02495</name>
</gene>
<dbReference type="FunCoup" id="J4HV14">
    <property type="interactions" value="161"/>
</dbReference>
<dbReference type="InterPro" id="IPR008978">
    <property type="entry name" value="HSP20-like_chaperone"/>
</dbReference>
<dbReference type="SUPFAM" id="SSF49764">
    <property type="entry name" value="HSP20-like chaperones"/>
    <property type="match status" value="1"/>
</dbReference>
<dbReference type="GeneID" id="24095373"/>
<evidence type="ECO:0000256" key="4">
    <source>
        <dbReference type="SAM" id="MobiDB-lite"/>
    </source>
</evidence>
<evidence type="ECO:0000256" key="3">
    <source>
        <dbReference type="RuleBase" id="RU003616"/>
    </source>
</evidence>
<evidence type="ECO:0000259" key="5">
    <source>
        <dbReference type="PROSITE" id="PS01031"/>
    </source>
</evidence>
<evidence type="ECO:0000313" key="6">
    <source>
        <dbReference type="EMBL" id="CCM00462.1"/>
    </source>
</evidence>
<proteinExistence type="inferred from homology"/>
<dbReference type="AlphaFoldDB" id="J4HV14"/>
<dbReference type="Proteomes" id="UP000006352">
    <property type="component" value="Unassembled WGS sequence"/>
</dbReference>
<organism evidence="6 7">
    <name type="scientific">Fibroporia radiculosa</name>
    <dbReference type="NCBI Taxonomy" id="599839"/>
    <lineage>
        <taxon>Eukaryota</taxon>
        <taxon>Fungi</taxon>
        <taxon>Dikarya</taxon>
        <taxon>Basidiomycota</taxon>
        <taxon>Agaricomycotina</taxon>
        <taxon>Agaricomycetes</taxon>
        <taxon>Polyporales</taxon>
        <taxon>Fibroporiaceae</taxon>
        <taxon>Fibroporia</taxon>
    </lineage>
</organism>
<keyword evidence="7" id="KW-1185">Reference proteome</keyword>
<dbReference type="InterPro" id="IPR031107">
    <property type="entry name" value="Small_HSP"/>
</dbReference>
<dbReference type="InterPro" id="IPR002068">
    <property type="entry name" value="A-crystallin/Hsp20_dom"/>
</dbReference>
<dbReference type="Gene3D" id="2.60.40.790">
    <property type="match status" value="1"/>
</dbReference>
<dbReference type="PROSITE" id="PS01031">
    <property type="entry name" value="SHSP"/>
    <property type="match status" value="1"/>
</dbReference>
<evidence type="ECO:0000256" key="2">
    <source>
        <dbReference type="PROSITE-ProRule" id="PRU00285"/>
    </source>
</evidence>
<name>J4HV14_9APHY</name>
<keyword evidence="1" id="KW-0346">Stress response</keyword>
<comment type="similarity">
    <text evidence="2 3">Belongs to the small heat shock protein (HSP20) family.</text>
</comment>
<sequence>MSFSTFFYEPFYSLADFDRLFDDAFSARSASTDDRQVQRMENTAPSARSFRPKMDLHEDSEANTMRAMFELPGLSKENVQIGVQNGVLSVAGECKEEGERDEGGYKVRERRFGKFQRAIPLPQGVKSEDIKANMQDGILTVTYPKSTPETTPKKITIS</sequence>
<reference evidence="6 7" key="1">
    <citation type="journal article" date="2012" name="Appl. Environ. Microbiol.">
        <title>Short-read sequencing for genomic analysis of the brown rot fungus Fibroporia radiculosa.</title>
        <authorList>
            <person name="Tang J.D."/>
            <person name="Perkins A.D."/>
            <person name="Sonstegard T.S."/>
            <person name="Schroeder S.G."/>
            <person name="Burgess S.C."/>
            <person name="Diehl S.V."/>
        </authorList>
    </citation>
    <scope>NUCLEOTIDE SEQUENCE [LARGE SCALE GENOMIC DNA]</scope>
    <source>
        <strain evidence="6 7">TFFH 294</strain>
    </source>
</reference>
<dbReference type="InParanoid" id="J4HV14"/>
<feature type="region of interest" description="Disordered" evidence="4">
    <location>
        <begin position="31"/>
        <end position="55"/>
    </location>
</feature>
<dbReference type="EMBL" id="HE796985">
    <property type="protein sequence ID" value="CCM00462.1"/>
    <property type="molecule type" value="Genomic_DNA"/>
</dbReference>
<evidence type="ECO:0000313" key="7">
    <source>
        <dbReference type="Proteomes" id="UP000006352"/>
    </source>
</evidence>
<dbReference type="OrthoDB" id="1431247at2759"/>
<accession>J4HV14</accession>
<dbReference type="RefSeq" id="XP_012179745.1">
    <property type="nucleotide sequence ID" value="XM_012324355.1"/>
</dbReference>
<dbReference type="Pfam" id="PF00011">
    <property type="entry name" value="HSP20"/>
    <property type="match status" value="1"/>
</dbReference>
<dbReference type="STRING" id="599839.J4HV14"/>
<feature type="domain" description="SHSP" evidence="5">
    <location>
        <begin position="45"/>
        <end position="158"/>
    </location>
</feature>